<dbReference type="EMBL" id="MIQH01000973">
    <property type="protein sequence ID" value="OIR23919.1"/>
    <property type="molecule type" value="Genomic_DNA"/>
</dbReference>
<evidence type="ECO:0000313" key="2">
    <source>
        <dbReference type="Proteomes" id="UP000182798"/>
    </source>
</evidence>
<organism evidence="1 2">
    <name type="scientific">Bathymodiolus thermophilus thioautotrophic gill symbiont</name>
    <dbReference type="NCBI Taxonomy" id="2360"/>
    <lineage>
        <taxon>Bacteria</taxon>
        <taxon>Pseudomonadati</taxon>
        <taxon>Pseudomonadota</taxon>
        <taxon>Gammaproteobacteria</taxon>
        <taxon>sulfur-oxidizing symbionts</taxon>
    </lineage>
</organism>
<evidence type="ECO:0000313" key="1">
    <source>
        <dbReference type="EMBL" id="OIR23919.1"/>
    </source>
</evidence>
<proteinExistence type="predicted"/>
<dbReference type="RefSeq" id="WP_071565150.1">
    <property type="nucleotide sequence ID" value="NZ_MIQH01000973.1"/>
</dbReference>
<dbReference type="AlphaFoldDB" id="A0A1J5UI14"/>
<dbReference type="Proteomes" id="UP000182798">
    <property type="component" value="Unassembled WGS sequence"/>
</dbReference>
<accession>A0A1J5UI14</accession>
<comment type="caution">
    <text evidence="1">The sequence shown here is derived from an EMBL/GenBank/DDBJ whole genome shotgun (WGS) entry which is preliminary data.</text>
</comment>
<reference evidence="2" key="1">
    <citation type="submission" date="2016-09" db="EMBL/GenBank/DDBJ databases">
        <title>Genome Sequence of Bathymodiolus thermophilus sulfur-oxidizing gill endosymbiont.</title>
        <authorList>
            <person name="Ponnudurai R."/>
            <person name="Kleiner M."/>
            <person name="Sayavedra L."/>
            <person name="Thuermer A."/>
            <person name="Felbeck H."/>
            <person name="Schlueter R."/>
            <person name="Schweder T."/>
            <person name="Markert S."/>
        </authorList>
    </citation>
    <scope>NUCLEOTIDE SEQUENCE [LARGE SCALE GENOMIC DNA]</scope>
    <source>
        <strain evidence="2">BAT/CrabSpa'14</strain>
    </source>
</reference>
<sequence>MKFYFNPIDENLFKEKAIGNFVRTLIFNEKTNEIHRCYSRKVSKKWEQSIKNNIESDHRVKELSGNNYQIYSWVTTSKLNLELPDFSEKL</sequence>
<name>A0A1J5UI14_9GAMM</name>
<protein>
    <submittedName>
        <fullName evidence="1">Uncharacterized protein</fullName>
    </submittedName>
</protein>
<gene>
    <name evidence="1" type="ORF">BGC33_08620</name>
</gene>